<comment type="similarity">
    <text evidence="1">Belongs to the UFD1 family.</text>
</comment>
<dbReference type="Pfam" id="PF03152">
    <property type="entry name" value="UFD1_N1"/>
    <property type="match status" value="1"/>
</dbReference>
<name>A0AAD5BIL9_9ASCO</name>
<dbReference type="GO" id="GO:0031593">
    <property type="term" value="F:polyubiquitin modification-dependent protein binding"/>
    <property type="evidence" value="ECO:0007669"/>
    <property type="project" value="TreeGrafter"/>
</dbReference>
<comment type="caution">
    <text evidence="6">The sequence shown here is derived from an EMBL/GenBank/DDBJ whole genome shotgun (WGS) entry which is preliminary data.</text>
</comment>
<dbReference type="PANTHER" id="PTHR12555:SF13">
    <property type="entry name" value="UBIQUITIN RECOGNITION FACTOR IN ER-ASSOCIATED DEGRADATION PROTEIN 1"/>
    <property type="match status" value="1"/>
</dbReference>
<dbReference type="Proteomes" id="UP001204833">
    <property type="component" value="Unassembled WGS sequence"/>
</dbReference>
<evidence type="ECO:0000313" key="6">
    <source>
        <dbReference type="EMBL" id="KAI5965036.1"/>
    </source>
</evidence>
<dbReference type="AlphaFoldDB" id="A0AAD5BIL9"/>
<dbReference type="Pfam" id="PF16558">
    <property type="entry name" value="AZUL"/>
    <property type="match status" value="1"/>
</dbReference>
<dbReference type="GO" id="GO:0036503">
    <property type="term" value="P:ERAD pathway"/>
    <property type="evidence" value="ECO:0007669"/>
    <property type="project" value="TreeGrafter"/>
</dbReference>
<dbReference type="Gene3D" id="3.10.330.10">
    <property type="match status" value="1"/>
</dbReference>
<dbReference type="RefSeq" id="XP_051610603.1">
    <property type="nucleotide sequence ID" value="XM_051755338.1"/>
</dbReference>
<dbReference type="InterPro" id="IPR055417">
    <property type="entry name" value="UFD1_N1"/>
</dbReference>
<evidence type="ECO:0000259" key="3">
    <source>
        <dbReference type="Pfam" id="PF03152"/>
    </source>
</evidence>
<dbReference type="PANTHER" id="PTHR12555">
    <property type="entry name" value="UBIQUITIN FUSION DEGRADATON PROTEIN 1"/>
    <property type="match status" value="1"/>
</dbReference>
<gene>
    <name evidence="6" type="ORF">KGF57_000829</name>
</gene>
<evidence type="ECO:0000259" key="5">
    <source>
        <dbReference type="Pfam" id="PF24842"/>
    </source>
</evidence>
<feature type="domain" description="Ubiquitin-protein ligase E3A N-terminal zinc-binding" evidence="4">
    <location>
        <begin position="547"/>
        <end position="576"/>
    </location>
</feature>
<keyword evidence="2" id="KW-0833">Ubl conjugation pathway</keyword>
<evidence type="ECO:0000256" key="1">
    <source>
        <dbReference type="ARBA" id="ARBA00006043"/>
    </source>
</evidence>
<proteinExistence type="inferred from homology"/>
<dbReference type="EMBL" id="JAIHNG010000046">
    <property type="protein sequence ID" value="KAI5965036.1"/>
    <property type="molecule type" value="Genomic_DNA"/>
</dbReference>
<accession>A0AAD5BIL9</accession>
<dbReference type="InterPro" id="IPR004854">
    <property type="entry name" value="Ufd1-like"/>
</dbReference>
<reference evidence="6 7" key="1">
    <citation type="journal article" date="2022" name="DNA Res.">
        <title>Genome analysis of five recently described species of the CUG-Ser clade uncovers Candida theae as a new hybrid lineage with pathogenic potential in the Candida parapsilosis species complex.</title>
        <authorList>
            <person name="Mixao V."/>
            <person name="Del Olmo V."/>
            <person name="Hegedusova E."/>
            <person name="Saus E."/>
            <person name="Pryszcz L."/>
            <person name="Cillingova A."/>
            <person name="Nosek J."/>
            <person name="Gabaldon T."/>
        </authorList>
    </citation>
    <scope>NUCLEOTIDE SEQUENCE [LARGE SCALE GENOMIC DNA]</scope>
    <source>
        <strain evidence="6 7">CBS 12239</strain>
    </source>
</reference>
<dbReference type="Gene3D" id="6.10.130.10">
    <property type="entry name" value="Ubiquitin-protein ligase E3A, N-terminal zinc-binding domain (AZUL)"/>
    <property type="match status" value="1"/>
</dbReference>
<protein>
    <recommendedName>
        <fullName evidence="8">Ubiquitin-protein ligase E3A N-terminal zinc-binding domain-containing protein</fullName>
    </recommendedName>
</protein>
<evidence type="ECO:0000256" key="2">
    <source>
        <dbReference type="ARBA" id="ARBA00022786"/>
    </source>
</evidence>
<dbReference type="InterPro" id="IPR032353">
    <property type="entry name" value="AZUL"/>
</dbReference>
<dbReference type="InterPro" id="IPR042299">
    <property type="entry name" value="Ufd1-like_Nn"/>
</dbReference>
<dbReference type="Gene3D" id="2.40.40.50">
    <property type="entry name" value="Ubiquitin fusion degradation protein UFD1, N-terminal domain"/>
    <property type="match status" value="1"/>
</dbReference>
<evidence type="ECO:0000313" key="7">
    <source>
        <dbReference type="Proteomes" id="UP001204833"/>
    </source>
</evidence>
<dbReference type="Pfam" id="PF24842">
    <property type="entry name" value="UFD1_N2"/>
    <property type="match status" value="1"/>
</dbReference>
<dbReference type="GeneID" id="76148888"/>
<dbReference type="InterPro" id="IPR055418">
    <property type="entry name" value="UFD1_N2"/>
</dbReference>
<organism evidence="6 7">
    <name type="scientific">Candida theae</name>
    <dbReference type="NCBI Taxonomy" id="1198502"/>
    <lineage>
        <taxon>Eukaryota</taxon>
        <taxon>Fungi</taxon>
        <taxon>Dikarya</taxon>
        <taxon>Ascomycota</taxon>
        <taxon>Saccharomycotina</taxon>
        <taxon>Pichiomycetes</taxon>
        <taxon>Debaryomycetaceae</taxon>
        <taxon>Candida/Lodderomyces clade</taxon>
        <taxon>Candida</taxon>
    </lineage>
</organism>
<dbReference type="GO" id="GO:0034098">
    <property type="term" value="C:VCP-NPL4-UFD1 AAA ATPase complex"/>
    <property type="evidence" value="ECO:0007669"/>
    <property type="project" value="TreeGrafter"/>
</dbReference>
<keyword evidence="7" id="KW-1185">Reference proteome</keyword>
<evidence type="ECO:0008006" key="8">
    <source>
        <dbReference type="Google" id="ProtNLM"/>
    </source>
</evidence>
<dbReference type="InterPro" id="IPR042556">
    <property type="entry name" value="AZUL_sf"/>
</dbReference>
<feature type="domain" description="Ubiquitin fusion degradation protein UFD1 N-terminal subdomain 2" evidence="5">
    <location>
        <begin position="97"/>
        <end position="172"/>
    </location>
</feature>
<feature type="domain" description="Ubiquitin fusion degradation protein UFD1 N-terminal subdomain 1" evidence="3">
    <location>
        <begin position="14"/>
        <end position="91"/>
    </location>
</feature>
<evidence type="ECO:0000259" key="4">
    <source>
        <dbReference type="Pfam" id="PF16558"/>
    </source>
</evidence>
<dbReference type="GO" id="GO:0006511">
    <property type="term" value="P:ubiquitin-dependent protein catabolic process"/>
    <property type="evidence" value="ECO:0007669"/>
    <property type="project" value="InterPro"/>
</dbReference>
<sequence>MSTTYTLRVSDNASITPYSDKANLPSAILQNLIEEGTDFPHPLVFKIANESDPFNYTYIGVKEFTSESDEIMLPRFVSDKLHNPTTVVVEMRRDIPKATSLRLKPLLFYPINNWKHFLESRLSHYTVVNKGDVLTIEDGGLKYQLQAEQINDSDAVNVASIIDTDVVLDMVPLNDSVAEQQLEFHRNYYDQFGSVVELKSGEEVVIHGLSSFMDPKFVPRLYSIDITQWNSHSLVVELVTENPARLINVDFVVGTSKLLTLDNFAYSSLAEDDTLVKQIENGLGTRKAINIDLRDDLIVNKLNRSKSLLDEGESEGDVDADERFLYVIPFTWQGKEDVLLRISDKKEHETVEADTGDLKKCPKCFKLIPKDNFTLHEARCRKHKSEPVDSQLLKFKHKQLYEKQYQCSCSQTFATFFDMVNHKARCPNTMIECRFCHLIVPQETATYEDTYQGLTHHENVCGNKTQECYKCGKVIRRKDLVKHMKLHELDKVEYNHAVTFNKCANVNCINSQSESANELQLCDLCFGPLYISQNDPTNIKLQSRIERKYMLQLSKGCGQCWCNNEFCKTGNPKLSHNTMKDNLQLMQVAFASIHKPLLPINNKNGAGEGENGSAADNMFWFCVNESVSKKKLWFDMLKEEGEYANDDIILQALKVNNDESSVRQWLKSNAISGGSQ</sequence>